<dbReference type="SUPFAM" id="SSF47413">
    <property type="entry name" value="lambda repressor-like DNA-binding domains"/>
    <property type="match status" value="1"/>
</dbReference>
<dbReference type="GeneID" id="66854921"/>
<organism evidence="2 3">
    <name type="scientific">Streptomyces rimosus subsp. rimosus (strain ATCC 10970 / DSM 40260 / JCM 4667 / NRRL 2234)</name>
    <dbReference type="NCBI Taxonomy" id="1265868"/>
    <lineage>
        <taxon>Bacteria</taxon>
        <taxon>Bacillati</taxon>
        <taxon>Actinomycetota</taxon>
        <taxon>Actinomycetes</taxon>
        <taxon>Kitasatosporales</taxon>
        <taxon>Streptomycetaceae</taxon>
        <taxon>Streptomyces</taxon>
    </lineage>
</organism>
<dbReference type="Pfam" id="PF19054">
    <property type="entry name" value="DUF5753"/>
    <property type="match status" value="1"/>
</dbReference>
<dbReference type="GO" id="GO:0003677">
    <property type="term" value="F:DNA binding"/>
    <property type="evidence" value="ECO:0007669"/>
    <property type="project" value="InterPro"/>
</dbReference>
<dbReference type="EMBL" id="CP048261">
    <property type="protein sequence ID" value="QST81003.1"/>
    <property type="molecule type" value="Genomic_DNA"/>
</dbReference>
<dbReference type="AlphaFoldDB" id="A0A8A1UKF2"/>
<dbReference type="RefSeq" id="WP_030183072.1">
    <property type="nucleotide sequence ID" value="NZ_CP048261.1"/>
</dbReference>
<accession>A0A8A1UKF2</accession>
<name>A0A8A1UKF2_STRR1</name>
<dbReference type="InterPro" id="IPR001387">
    <property type="entry name" value="Cro/C1-type_HTH"/>
</dbReference>
<gene>
    <name evidence="2" type="ORF">SRIM_013215</name>
</gene>
<protein>
    <submittedName>
        <fullName evidence="2">Helix-turn-helix domain-containing protein</fullName>
    </submittedName>
</protein>
<dbReference type="Pfam" id="PF13560">
    <property type="entry name" value="HTH_31"/>
    <property type="match status" value="1"/>
</dbReference>
<reference evidence="2" key="1">
    <citation type="submission" date="2012-12" db="EMBL/GenBank/DDBJ databases">
        <authorList>
            <person name="Pethick F.E."/>
            <person name="MacFadyen A.C."/>
            <person name="Tang Z."/>
            <person name="Sangal V."/>
            <person name="Tze-Tze L."/>
            <person name="Chu J."/>
            <person name="Guo M."/>
            <person name="Kirby R."/>
            <person name="Hoskisson P.A."/>
            <person name="Herron P.R."/>
            <person name="Hunter I.S."/>
        </authorList>
    </citation>
    <scope>NUCLEOTIDE SEQUENCE</scope>
    <source>
        <strain evidence="2">ATCC 10970</strain>
    </source>
</reference>
<dbReference type="Gene3D" id="1.10.260.40">
    <property type="entry name" value="lambda repressor-like DNA-binding domains"/>
    <property type="match status" value="1"/>
</dbReference>
<dbReference type="CDD" id="cd00093">
    <property type="entry name" value="HTH_XRE"/>
    <property type="match status" value="1"/>
</dbReference>
<dbReference type="InterPro" id="IPR010982">
    <property type="entry name" value="Lambda_DNA-bd_dom_sf"/>
</dbReference>
<dbReference type="InterPro" id="IPR043917">
    <property type="entry name" value="DUF5753"/>
</dbReference>
<feature type="domain" description="DUF5753" evidence="1">
    <location>
        <begin position="109"/>
        <end position="277"/>
    </location>
</feature>
<proteinExistence type="predicted"/>
<reference evidence="2" key="3">
    <citation type="journal article" date="2021" name="bioRxiv">
        <title>Bilateral symmetry of linear streptomycete chromosomes.</title>
        <authorList>
            <person name="Algora-Gallardo L."/>
            <person name="Schniete J.K."/>
            <person name="Mark D.R."/>
            <person name="Hunter I.S."/>
            <person name="Herron P.R."/>
        </authorList>
    </citation>
    <scope>NUCLEOTIDE SEQUENCE</scope>
    <source>
        <strain evidence="2">ATCC 10970</strain>
    </source>
</reference>
<sequence>MQQAQSAQGNRVSTVLGRRLGGELLALRTAAGLTQSQAARALSASTGKVAKMESGWAPMRDPDIRILCDLYEVEDPTVVGGLLELARVDRDRRKAKGWWSSAPVAPAMREYVSLESAATAIKTWQIAYVPGLLQSEGYVRALNPDEHFVTARLSRQRRLEGDNPLHLRAVVYEAVLRNLVGGPGVMRGQLNHLASMAEKPNVSIRVVPFSAGAKSGIDCGFNILSFAEPGAMDVVYIEIPRTQAWIEGGREAAEHDAMFEKITAHALRECESRTFISSLCKDL</sequence>
<dbReference type="Proteomes" id="UP000011074">
    <property type="component" value="Chromosome"/>
</dbReference>
<evidence type="ECO:0000259" key="1">
    <source>
        <dbReference type="Pfam" id="PF19054"/>
    </source>
</evidence>
<evidence type="ECO:0000313" key="3">
    <source>
        <dbReference type="Proteomes" id="UP000011074"/>
    </source>
</evidence>
<reference evidence="2" key="2">
    <citation type="submission" date="2020-01" db="EMBL/GenBank/DDBJ databases">
        <authorList>
            <person name="Algora L."/>
            <person name="Schniete J.K."/>
            <person name="MacFadyen A."/>
            <person name="Hoskisson P.A."/>
            <person name="Hunter I.S."/>
            <person name="Herron P.R."/>
        </authorList>
    </citation>
    <scope>NUCLEOTIDE SEQUENCE</scope>
    <source>
        <strain evidence="2">ATCC 10970</strain>
    </source>
</reference>
<evidence type="ECO:0000313" key="2">
    <source>
        <dbReference type="EMBL" id="QST81003.1"/>
    </source>
</evidence>